<accession>A0ACC3TCM4</accession>
<proteinExistence type="predicted"/>
<organism evidence="1 2">
    <name type="scientific">Lipomyces kononenkoae</name>
    <name type="common">Yeast</name>
    <dbReference type="NCBI Taxonomy" id="34357"/>
    <lineage>
        <taxon>Eukaryota</taxon>
        <taxon>Fungi</taxon>
        <taxon>Dikarya</taxon>
        <taxon>Ascomycota</taxon>
        <taxon>Saccharomycotina</taxon>
        <taxon>Lipomycetes</taxon>
        <taxon>Lipomycetales</taxon>
        <taxon>Lipomycetaceae</taxon>
        <taxon>Lipomyces</taxon>
    </lineage>
</organism>
<gene>
    <name evidence="1" type="ORF">V1525DRAFT_385313</name>
</gene>
<dbReference type="Proteomes" id="UP001433508">
    <property type="component" value="Unassembled WGS sequence"/>
</dbReference>
<evidence type="ECO:0000313" key="2">
    <source>
        <dbReference type="Proteomes" id="UP001433508"/>
    </source>
</evidence>
<keyword evidence="2" id="KW-1185">Reference proteome</keyword>
<evidence type="ECO:0000313" key="1">
    <source>
        <dbReference type="EMBL" id="KAK9240652.1"/>
    </source>
</evidence>
<protein>
    <submittedName>
        <fullName evidence="1">Uncharacterized protein</fullName>
    </submittedName>
</protein>
<comment type="caution">
    <text evidence="1">The sequence shown here is derived from an EMBL/GenBank/DDBJ whole genome shotgun (WGS) entry which is preliminary data.</text>
</comment>
<sequence>MIRTDLDIVRALKETGVEPSRVLAQEEILEGDRLALMLKLRMGPSQYATMALRPDLAARIVPTGEFGIGYRDEEDKHDGSAPSGDTEREYDNANPMDDRWRGVNGNKT</sequence>
<dbReference type="EMBL" id="MU971338">
    <property type="protein sequence ID" value="KAK9240652.1"/>
    <property type="molecule type" value="Genomic_DNA"/>
</dbReference>
<name>A0ACC3TCM4_LIPKO</name>
<reference evidence="2" key="1">
    <citation type="journal article" date="2024" name="Front. Bioeng. Biotechnol.">
        <title>Genome-scale model development and genomic sequencing of the oleaginous clade Lipomyces.</title>
        <authorList>
            <person name="Czajka J.J."/>
            <person name="Han Y."/>
            <person name="Kim J."/>
            <person name="Mondo S.J."/>
            <person name="Hofstad B.A."/>
            <person name="Robles A."/>
            <person name="Haridas S."/>
            <person name="Riley R."/>
            <person name="LaButti K."/>
            <person name="Pangilinan J."/>
            <person name="Andreopoulos W."/>
            <person name="Lipzen A."/>
            <person name="Yan J."/>
            <person name="Wang M."/>
            <person name="Ng V."/>
            <person name="Grigoriev I.V."/>
            <person name="Spatafora J.W."/>
            <person name="Magnuson J.K."/>
            <person name="Baker S.E."/>
            <person name="Pomraning K.R."/>
        </authorList>
    </citation>
    <scope>NUCLEOTIDE SEQUENCE [LARGE SCALE GENOMIC DNA]</scope>
    <source>
        <strain evidence="2">CBS 7786</strain>
    </source>
</reference>